<feature type="compositionally biased region" description="Polar residues" evidence="1">
    <location>
        <begin position="632"/>
        <end position="649"/>
    </location>
</feature>
<dbReference type="STRING" id="181874.A0A409YVW9"/>
<proteinExistence type="predicted"/>
<name>A0A409YVW9_9AGAR</name>
<dbReference type="EMBL" id="NHTK01000504">
    <property type="protein sequence ID" value="PPR07166.1"/>
    <property type="molecule type" value="Genomic_DNA"/>
</dbReference>
<dbReference type="Proteomes" id="UP000284842">
    <property type="component" value="Unassembled WGS sequence"/>
</dbReference>
<protein>
    <recommendedName>
        <fullName evidence="4">HNH nuclease domain-containing protein</fullName>
    </recommendedName>
</protein>
<reference evidence="2 3" key="1">
    <citation type="journal article" date="2018" name="Evol. Lett.">
        <title>Horizontal gene cluster transfer increased hallucinogenic mushroom diversity.</title>
        <authorList>
            <person name="Reynolds H.T."/>
            <person name="Vijayakumar V."/>
            <person name="Gluck-Thaler E."/>
            <person name="Korotkin H.B."/>
            <person name="Matheny P.B."/>
            <person name="Slot J.C."/>
        </authorList>
    </citation>
    <scope>NUCLEOTIDE SEQUENCE [LARGE SCALE GENOMIC DNA]</scope>
    <source>
        <strain evidence="2 3">2629</strain>
    </source>
</reference>
<comment type="caution">
    <text evidence="2">The sequence shown here is derived from an EMBL/GenBank/DDBJ whole genome shotgun (WGS) entry which is preliminary data.</text>
</comment>
<sequence>MDRFLKFLSQSARERAKIVDPNLGRCLIENCSQTQAVQLAHVFHWDPVKEPDLPGSLEWAWRMSQGALNLDTRRNLFFVGSSLYELYKGKKWALLPTEKDVLRFYDKKKLMILTRDDFPDTESQTYTYALIPLDDMDGVYITRQSGMKESSDVAVHDFPFNNFPTIVSHVDPRFVILHLGRTLFYDVDNKLRLDLIDRFPYLKRVWALSIRWTSPVPSFAFEDDTYLAPAPNTNSPNSTPSPSGTNRLRTPPRTNPSALKRKSTVLSDSSASDSGDGYGDDDDSVNTESSHQLSHSERTISSVGGARGSPREKKRRYLTSIELQRQETDDDLRSMKWTADRISNWAVDIGATKRVKLVDPNSGHCLVENCSPAQGVRTAQVFDWRLASDSECDLLDSLEWAWGMSRGSLNLNTRRNLFFVGASWHELYKDNKWALLPSREDVLKFYDEDGVFLLRRESFPPVEDGPFTYTLLPLDDLDGVYIARQSAEEGSNDVTIHDFPFDDFPTITCHVDPKFAIMHLGRTLFSVVDVEIRLALVAKFPYLGKVWALSAAWTSDVPKSAWRDETYLPLHLNDPPSTITLTKVQPARTPPRTNLPSLKRKLSMLADSWSDAEDDFEFGDSDAGYELESVENAASSRAGASSHTSQRTNSSLCVARGSENGRKRHCLTSVDARRKEANVDVTPVKWTADNVSRWAKKCCPPTPPAEPTLPLRRSTRIRKKPKRFLC</sequence>
<evidence type="ECO:0000256" key="1">
    <source>
        <dbReference type="SAM" id="MobiDB-lite"/>
    </source>
</evidence>
<accession>A0A409YVW9</accession>
<feature type="region of interest" description="Disordered" evidence="1">
    <location>
        <begin position="230"/>
        <end position="320"/>
    </location>
</feature>
<dbReference type="OrthoDB" id="2956359at2759"/>
<evidence type="ECO:0008006" key="4">
    <source>
        <dbReference type="Google" id="ProtNLM"/>
    </source>
</evidence>
<keyword evidence="3" id="KW-1185">Reference proteome</keyword>
<organism evidence="2 3">
    <name type="scientific">Panaeolus cyanescens</name>
    <dbReference type="NCBI Taxonomy" id="181874"/>
    <lineage>
        <taxon>Eukaryota</taxon>
        <taxon>Fungi</taxon>
        <taxon>Dikarya</taxon>
        <taxon>Basidiomycota</taxon>
        <taxon>Agaricomycotina</taxon>
        <taxon>Agaricomycetes</taxon>
        <taxon>Agaricomycetidae</taxon>
        <taxon>Agaricales</taxon>
        <taxon>Agaricineae</taxon>
        <taxon>Galeropsidaceae</taxon>
        <taxon>Panaeolus</taxon>
    </lineage>
</organism>
<feature type="compositionally biased region" description="Low complexity" evidence="1">
    <location>
        <begin position="231"/>
        <end position="246"/>
    </location>
</feature>
<dbReference type="AlphaFoldDB" id="A0A409YVW9"/>
<gene>
    <name evidence="2" type="ORF">CVT24_010719</name>
</gene>
<evidence type="ECO:0000313" key="3">
    <source>
        <dbReference type="Proteomes" id="UP000284842"/>
    </source>
</evidence>
<evidence type="ECO:0000313" key="2">
    <source>
        <dbReference type="EMBL" id="PPR07166.1"/>
    </source>
</evidence>
<dbReference type="InParanoid" id="A0A409YVW9"/>
<feature type="region of interest" description="Disordered" evidence="1">
    <location>
        <begin position="629"/>
        <end position="649"/>
    </location>
</feature>